<evidence type="ECO:0000313" key="2">
    <source>
        <dbReference type="Proteomes" id="UP000727490"/>
    </source>
</evidence>
<organism evidence="1 2">
    <name type="scientific">Arthrospiribacter ruber</name>
    <dbReference type="NCBI Taxonomy" id="2487934"/>
    <lineage>
        <taxon>Bacteria</taxon>
        <taxon>Pseudomonadati</taxon>
        <taxon>Bacteroidota</taxon>
        <taxon>Cytophagia</taxon>
        <taxon>Cytophagales</taxon>
        <taxon>Cyclobacteriaceae</taxon>
        <taxon>Arthrospiribacter</taxon>
    </lineage>
</organism>
<dbReference type="CDD" id="cd12105">
    <property type="entry name" value="HmuY"/>
    <property type="match status" value="1"/>
</dbReference>
<proteinExistence type="predicted"/>
<dbReference type="PROSITE" id="PS51257">
    <property type="entry name" value="PROKAR_LIPOPROTEIN"/>
    <property type="match status" value="1"/>
</dbReference>
<dbReference type="EMBL" id="RPHB01000005">
    <property type="protein sequence ID" value="MBW3468413.1"/>
    <property type="molecule type" value="Genomic_DNA"/>
</dbReference>
<reference evidence="1 2" key="1">
    <citation type="journal article" date="2020" name="Syst. Appl. Microbiol.">
        <title>Arthrospiribacter ruber gen. nov., sp. nov., a novel bacterium isolated from Arthrospira cultures.</title>
        <authorList>
            <person name="Waleron M."/>
            <person name="Misztak A."/>
            <person name="Waleron M.M."/>
            <person name="Furmaniak M."/>
            <person name="Mrozik A."/>
            <person name="Waleron K."/>
        </authorList>
    </citation>
    <scope>NUCLEOTIDE SEQUENCE [LARGE SCALE GENOMIC DNA]</scope>
    <source>
        <strain evidence="1 2">DPMB0001</strain>
    </source>
</reference>
<name>A0A951IZJ0_9BACT</name>
<comment type="caution">
    <text evidence="1">The sequence shown here is derived from an EMBL/GenBank/DDBJ whole genome shotgun (WGS) entry which is preliminary data.</text>
</comment>
<evidence type="ECO:0000313" key="1">
    <source>
        <dbReference type="EMBL" id="MBW3468413.1"/>
    </source>
</evidence>
<dbReference type="InterPro" id="IPR025921">
    <property type="entry name" value="HmuY"/>
</dbReference>
<accession>A0A951IZJ0</accession>
<gene>
    <name evidence="1" type="ORF">EGN73_11405</name>
</gene>
<dbReference type="Pfam" id="PF14064">
    <property type="entry name" value="HmuY"/>
    <property type="match status" value="1"/>
</dbReference>
<dbReference type="AlphaFoldDB" id="A0A951IZJ0"/>
<dbReference type="RefSeq" id="WP_219289688.1">
    <property type="nucleotide sequence ID" value="NZ_RPHB01000005.1"/>
</dbReference>
<keyword evidence="2" id="KW-1185">Reference proteome</keyword>
<sequence length="353" mass="39205">MKKNNTFRQGAMALIVAGLIASCTENDAPTVEVPPVEDAFMEIQGGGASFPNSVFVNLSSEIQNSVRRDTWDLAFYTGSEFKVLINGTTGAMAYGTEVEDFQDLEIEYVEKLKAEGTLVLDFNNMNSILYVDDPKNPVANGTALGTVLSSESEAKVFIYERGNSGAEEKPWKKIKVFRSGDLYIVQHADIDSEDYTTVEITKDTDFNFVYFSFESGKVEVEPKKHEWDFVWTAGTSSTPFPQAVNGTLGYFFQDLVYHNIYGGVQAAVVMESEISYDEFSDANVNGLTFNSDDRLIIGSSWRSGGGPNSGPAIREDRYYVVRDKNENVYKLRFLSLTSGGERGRPSLEYSLVK</sequence>
<evidence type="ECO:0008006" key="3">
    <source>
        <dbReference type="Google" id="ProtNLM"/>
    </source>
</evidence>
<protein>
    <recommendedName>
        <fullName evidence="3">HmuY protein</fullName>
    </recommendedName>
</protein>
<dbReference type="Proteomes" id="UP000727490">
    <property type="component" value="Unassembled WGS sequence"/>
</dbReference>